<accession>A0AB38FPH3</accession>
<dbReference type="Pfam" id="PF12974">
    <property type="entry name" value="Phosphonate-bd"/>
    <property type="match status" value="1"/>
</dbReference>
<dbReference type="SUPFAM" id="SSF53850">
    <property type="entry name" value="Periplasmic binding protein-like II"/>
    <property type="match status" value="1"/>
</dbReference>
<dbReference type="InterPro" id="IPR005770">
    <property type="entry name" value="PhnD"/>
</dbReference>
<feature type="chain" id="PRO_5044246497" evidence="3">
    <location>
        <begin position="30"/>
        <end position="314"/>
    </location>
</feature>
<dbReference type="RefSeq" id="WP_174233912.1">
    <property type="nucleotide sequence ID" value="NZ_QTTP01000001.1"/>
</dbReference>
<dbReference type="NCBIfam" id="TIGR01098">
    <property type="entry name" value="3A0109s03R"/>
    <property type="match status" value="1"/>
</dbReference>
<dbReference type="GO" id="GO:0055085">
    <property type="term" value="P:transmembrane transport"/>
    <property type="evidence" value="ECO:0007669"/>
    <property type="project" value="InterPro"/>
</dbReference>
<name>A0AB38FPH3_RHOWR</name>
<dbReference type="InterPro" id="IPR006311">
    <property type="entry name" value="TAT_signal"/>
</dbReference>
<dbReference type="GO" id="GO:0043190">
    <property type="term" value="C:ATP-binding cassette (ABC) transporter complex"/>
    <property type="evidence" value="ECO:0007669"/>
    <property type="project" value="InterPro"/>
</dbReference>
<comment type="caution">
    <text evidence="4">The sequence shown here is derived from an EMBL/GenBank/DDBJ whole genome shotgun (WGS) entry which is preliminary data.</text>
</comment>
<protein>
    <submittedName>
        <fullName evidence="4">ABC transporter substrate-binding protein</fullName>
    </submittedName>
</protein>
<proteinExistence type="inferred from homology"/>
<evidence type="ECO:0000256" key="2">
    <source>
        <dbReference type="ARBA" id="ARBA00022729"/>
    </source>
</evidence>
<dbReference type="PROSITE" id="PS51318">
    <property type="entry name" value="TAT"/>
    <property type="match status" value="1"/>
</dbReference>
<dbReference type="CDD" id="cd01071">
    <property type="entry name" value="PBP2_PhnD_like"/>
    <property type="match status" value="1"/>
</dbReference>
<dbReference type="EMBL" id="UAUI01000029">
    <property type="protein sequence ID" value="SPZ43441.1"/>
    <property type="molecule type" value="Genomic_DNA"/>
</dbReference>
<feature type="signal peptide" evidence="3">
    <location>
        <begin position="1"/>
        <end position="29"/>
    </location>
</feature>
<evidence type="ECO:0000256" key="1">
    <source>
        <dbReference type="ARBA" id="ARBA00007162"/>
    </source>
</evidence>
<dbReference type="Gene3D" id="3.40.190.10">
    <property type="entry name" value="Periplasmic binding protein-like II"/>
    <property type="match status" value="2"/>
</dbReference>
<sequence length="314" mass="32423">MGSFMRRSFAAAAVGAAAVLALSACGSSAADSSGSGDPETLVLASIPSEDSESLQQQYKLVGDVIEKETGIPVEFQNATDYAAVIEGQRAGKVQIAGYGPFSYVTAKDAGVATTPIAVPVDAADAEPGYKSYAITKAGSNIKSLADFRGKTVCFVDPSSTSGYLYPSAGLLEAGIDPQKDVTPVFAGGHDASVLAVVSGQCDAGFAYDTIVDKVLLEKGQIKPGDVDVLWKSETIAASPIAISTELSPELQGKLTDIFRTKLNRPALVEAGFCTDESGCALPEGVEYGYVAVDDAFYDGVRKVCDITKAAACQG</sequence>
<evidence type="ECO:0000256" key="3">
    <source>
        <dbReference type="SAM" id="SignalP"/>
    </source>
</evidence>
<dbReference type="PANTHER" id="PTHR35841">
    <property type="entry name" value="PHOSPHONATES-BINDING PERIPLASMIC PROTEIN"/>
    <property type="match status" value="1"/>
</dbReference>
<dbReference type="PROSITE" id="PS51257">
    <property type="entry name" value="PROKAR_LIPOPROTEIN"/>
    <property type="match status" value="1"/>
</dbReference>
<dbReference type="AlphaFoldDB" id="A0AB38FPH3"/>
<evidence type="ECO:0000313" key="5">
    <source>
        <dbReference type="Proteomes" id="UP000251211"/>
    </source>
</evidence>
<reference evidence="4 5" key="1">
    <citation type="submission" date="2018-06" db="EMBL/GenBank/DDBJ databases">
        <authorList>
            <consortium name="Pathogen Informatics"/>
            <person name="Doyle S."/>
        </authorList>
    </citation>
    <scope>NUCLEOTIDE SEQUENCE [LARGE SCALE GENOMIC DNA]</scope>
    <source>
        <strain evidence="4 5">NCTC13229</strain>
    </source>
</reference>
<organism evidence="4 5">
    <name type="scientific">Rhodococcus wratislaviensis</name>
    <name type="common">Tsukamurella wratislaviensis</name>
    <dbReference type="NCBI Taxonomy" id="44752"/>
    <lineage>
        <taxon>Bacteria</taxon>
        <taxon>Bacillati</taxon>
        <taxon>Actinomycetota</taxon>
        <taxon>Actinomycetes</taxon>
        <taxon>Mycobacteriales</taxon>
        <taxon>Nocardiaceae</taxon>
        <taxon>Rhodococcus</taxon>
    </lineage>
</organism>
<keyword evidence="2 3" id="KW-0732">Signal</keyword>
<comment type="similarity">
    <text evidence="1">Belongs to the phosphate/phosphite/phosphonate binding protein family.</text>
</comment>
<dbReference type="Proteomes" id="UP000251211">
    <property type="component" value="Unassembled WGS sequence"/>
</dbReference>
<dbReference type="PANTHER" id="PTHR35841:SF1">
    <property type="entry name" value="PHOSPHONATES-BINDING PERIPLASMIC PROTEIN"/>
    <property type="match status" value="1"/>
</dbReference>
<evidence type="ECO:0000313" key="4">
    <source>
        <dbReference type="EMBL" id="SPZ43441.1"/>
    </source>
</evidence>
<gene>
    <name evidence="4" type="primary">phnD</name>
    <name evidence="4" type="ORF">NCTC13229_06976</name>
</gene>